<dbReference type="PIRSF" id="PIRSF008757">
    <property type="entry name" value="UCP008757"/>
    <property type="match status" value="1"/>
</dbReference>
<keyword evidence="2" id="KW-1185">Reference proteome</keyword>
<dbReference type="Pfam" id="PF03928">
    <property type="entry name" value="HbpS-like"/>
    <property type="match status" value="1"/>
</dbReference>
<dbReference type="SUPFAM" id="SSF143744">
    <property type="entry name" value="GlcG-like"/>
    <property type="match status" value="1"/>
</dbReference>
<dbReference type="GO" id="GO:0072380">
    <property type="term" value="C:TRC complex"/>
    <property type="evidence" value="ECO:0007669"/>
    <property type="project" value="TreeGrafter"/>
</dbReference>
<dbReference type="FunCoup" id="A0A067N7J7">
    <property type="interactions" value="12"/>
</dbReference>
<dbReference type="GO" id="GO:0006620">
    <property type="term" value="P:post-translational protein targeting to endoplasmic reticulum membrane"/>
    <property type="evidence" value="ECO:0007669"/>
    <property type="project" value="TreeGrafter"/>
</dbReference>
<dbReference type="PANTHER" id="PTHR28255">
    <property type="match status" value="1"/>
</dbReference>
<dbReference type="InterPro" id="IPR010371">
    <property type="entry name" value="YBR137W-like"/>
</dbReference>
<dbReference type="Proteomes" id="UP000027195">
    <property type="component" value="Unassembled WGS sequence"/>
</dbReference>
<gene>
    <name evidence="1" type="ORF">BOTBODRAFT_170124</name>
</gene>
<dbReference type="InParanoid" id="A0A067N7J7"/>
<dbReference type="InterPro" id="IPR038084">
    <property type="entry name" value="PduO/GlcC-like_sf"/>
</dbReference>
<dbReference type="STRING" id="930990.A0A067N7J7"/>
<reference evidence="2" key="1">
    <citation type="journal article" date="2014" name="Proc. Natl. Acad. Sci. U.S.A.">
        <title>Extensive sampling of basidiomycete genomes demonstrates inadequacy of the white-rot/brown-rot paradigm for wood decay fungi.</title>
        <authorList>
            <person name="Riley R."/>
            <person name="Salamov A.A."/>
            <person name="Brown D.W."/>
            <person name="Nagy L.G."/>
            <person name="Floudas D."/>
            <person name="Held B.W."/>
            <person name="Levasseur A."/>
            <person name="Lombard V."/>
            <person name="Morin E."/>
            <person name="Otillar R."/>
            <person name="Lindquist E.A."/>
            <person name="Sun H."/>
            <person name="LaButti K.M."/>
            <person name="Schmutz J."/>
            <person name="Jabbour D."/>
            <person name="Luo H."/>
            <person name="Baker S.E."/>
            <person name="Pisabarro A.G."/>
            <person name="Walton J.D."/>
            <person name="Blanchette R.A."/>
            <person name="Henrissat B."/>
            <person name="Martin F."/>
            <person name="Cullen D."/>
            <person name="Hibbett D.S."/>
            <person name="Grigoriev I.V."/>
        </authorList>
    </citation>
    <scope>NUCLEOTIDE SEQUENCE [LARGE SCALE GENOMIC DNA]</scope>
    <source>
        <strain evidence="2">FD-172 SS1</strain>
    </source>
</reference>
<evidence type="ECO:0000313" key="1">
    <source>
        <dbReference type="EMBL" id="KDQ20107.1"/>
    </source>
</evidence>
<dbReference type="InterPro" id="IPR005624">
    <property type="entry name" value="PduO/GlcC-like"/>
</dbReference>
<dbReference type="Gene3D" id="3.30.450.150">
    <property type="entry name" value="Haem-degrading domain"/>
    <property type="match status" value="1"/>
</dbReference>
<dbReference type="PANTHER" id="PTHR28255:SF1">
    <property type="entry name" value="UPF0303 PROTEIN YBR137W"/>
    <property type="match status" value="1"/>
</dbReference>
<dbReference type="OrthoDB" id="2209940at2759"/>
<organism evidence="1 2">
    <name type="scientific">Botryobasidium botryosum (strain FD-172 SS1)</name>
    <dbReference type="NCBI Taxonomy" id="930990"/>
    <lineage>
        <taxon>Eukaryota</taxon>
        <taxon>Fungi</taxon>
        <taxon>Dikarya</taxon>
        <taxon>Basidiomycota</taxon>
        <taxon>Agaricomycotina</taxon>
        <taxon>Agaricomycetes</taxon>
        <taxon>Cantharellales</taxon>
        <taxon>Botryobasidiaceae</taxon>
        <taxon>Botryobasidium</taxon>
    </lineage>
</organism>
<protein>
    <submittedName>
        <fullName evidence="1">Uncharacterized protein</fullName>
    </submittedName>
</protein>
<dbReference type="HOGENOM" id="CLU_101036_0_0_1"/>
<sequence length="174" mass="19175">MSQQDIELLNEIIQQETTLRFPIFNAEIAFEIGTSIRSRFLNDKSGKFSNKGIVIHISTFTGHTLFAAACGNESEIGPENWLWVEGKKNVVRRFGHSSFLVGTQLAASGKTAESKNLHFPEYAPHGGAFPIWIKNVPSTPIGAIIVSGLPQQYDHALVVDTLKELIPKLEGRST</sequence>
<dbReference type="EMBL" id="KL198018">
    <property type="protein sequence ID" value="KDQ20107.1"/>
    <property type="molecule type" value="Genomic_DNA"/>
</dbReference>
<accession>A0A067N7J7</accession>
<name>A0A067N7J7_BOTB1</name>
<evidence type="ECO:0000313" key="2">
    <source>
        <dbReference type="Proteomes" id="UP000027195"/>
    </source>
</evidence>
<dbReference type="AlphaFoldDB" id="A0A067N7J7"/>
<proteinExistence type="predicted"/>